<feature type="region of interest" description="Disordered" evidence="1">
    <location>
        <begin position="64"/>
        <end position="84"/>
    </location>
</feature>
<dbReference type="EMBL" id="JAUKVY010000009">
    <property type="protein sequence ID" value="MDO1533494.1"/>
    <property type="molecule type" value="Genomic_DNA"/>
</dbReference>
<dbReference type="Proteomes" id="UP001169027">
    <property type="component" value="Unassembled WGS sequence"/>
</dbReference>
<evidence type="ECO:0000313" key="3">
    <source>
        <dbReference type="Proteomes" id="UP001169027"/>
    </source>
</evidence>
<reference evidence="2" key="1">
    <citation type="submission" date="2023-06" db="EMBL/GenBank/DDBJ databases">
        <authorList>
            <person name="Jiang Y."/>
            <person name="Liu Q."/>
        </authorList>
    </citation>
    <scope>NUCLEOTIDE SEQUENCE</scope>
    <source>
        <strain evidence="2">CGMCC 1.12090</strain>
    </source>
</reference>
<dbReference type="RefSeq" id="WP_286520406.1">
    <property type="nucleotide sequence ID" value="NZ_JAUJZH010000009.1"/>
</dbReference>
<proteinExistence type="predicted"/>
<protein>
    <submittedName>
        <fullName evidence="2">Uncharacterized protein</fullName>
    </submittedName>
</protein>
<organism evidence="2 3">
    <name type="scientific">Variovorax ginsengisoli</name>
    <dbReference type="NCBI Taxonomy" id="363844"/>
    <lineage>
        <taxon>Bacteria</taxon>
        <taxon>Pseudomonadati</taxon>
        <taxon>Pseudomonadota</taxon>
        <taxon>Betaproteobacteria</taxon>
        <taxon>Burkholderiales</taxon>
        <taxon>Comamonadaceae</taxon>
        <taxon>Variovorax</taxon>
    </lineage>
</organism>
<sequence length="104" mass="11403">MVSMKEDPMFGFFQAGRNGHLRRVMTLLEEAHMARIEHQAAAEHHGALARMYAERAKRLEREVYGTGSASASAEGGAAHKSADDKQVVYALDASRRLDGQSKSS</sequence>
<feature type="compositionally biased region" description="Low complexity" evidence="1">
    <location>
        <begin position="65"/>
        <end position="79"/>
    </location>
</feature>
<name>A0ABT8S5D4_9BURK</name>
<keyword evidence="3" id="KW-1185">Reference proteome</keyword>
<gene>
    <name evidence="2" type="ORF">Q2T77_14450</name>
</gene>
<evidence type="ECO:0000313" key="2">
    <source>
        <dbReference type="EMBL" id="MDO1533494.1"/>
    </source>
</evidence>
<accession>A0ABT8S5D4</accession>
<evidence type="ECO:0000256" key="1">
    <source>
        <dbReference type="SAM" id="MobiDB-lite"/>
    </source>
</evidence>
<comment type="caution">
    <text evidence="2">The sequence shown here is derived from an EMBL/GenBank/DDBJ whole genome shotgun (WGS) entry which is preliminary data.</text>
</comment>